<evidence type="ECO:0000313" key="3">
    <source>
        <dbReference type="Proteomes" id="UP000431901"/>
    </source>
</evidence>
<organism evidence="2 3">
    <name type="scientific">Actinomadura rayongensis</name>
    <dbReference type="NCBI Taxonomy" id="1429076"/>
    <lineage>
        <taxon>Bacteria</taxon>
        <taxon>Bacillati</taxon>
        <taxon>Actinomycetota</taxon>
        <taxon>Actinomycetes</taxon>
        <taxon>Streptosporangiales</taxon>
        <taxon>Thermomonosporaceae</taxon>
        <taxon>Actinomadura</taxon>
    </lineage>
</organism>
<proteinExistence type="predicted"/>
<sequence>MPNEERQIKIADVISLLQENRHISGDPSFAAIESLAEDLAARPQPVLGVVVKELPHTTVNDLLKPRAPGRRRRRPRQDFVESLWATLAVYGIAHGKNKNAMHSLAELRARMAAIDAASTPSGADLARAHGLADATSAKAAAEELLNGTHGCCSLASPRAGDAGGAVRAEVDADQVRTVQRCAKLRDTRLRSPRVWWYGFRDVVPPWFEVYLTLEPELESIRTYAPRRVPGLLQTPAYAKHAIAGLGALSPVEIARRVELRLARQQILHRSDPPVLWHVIEERALLPGGFPDDVRRDQIRHLLDLARLPHVCIQLMPSGGDGASDGPLTLLRLPEQGFPDLIFLEQANHGLYPHGPGDERYYAGLFNSLATQASTPDASVHRLHDLLGRLQPEDH</sequence>
<dbReference type="EMBL" id="WUTW01000001">
    <property type="protein sequence ID" value="MXQ62817.1"/>
    <property type="molecule type" value="Genomic_DNA"/>
</dbReference>
<gene>
    <name evidence="2" type="ORF">GQ466_02080</name>
</gene>
<feature type="domain" description="DUF5753" evidence="1">
    <location>
        <begin position="208"/>
        <end position="383"/>
    </location>
</feature>
<dbReference type="OrthoDB" id="3461168at2"/>
<reference evidence="2 3" key="1">
    <citation type="submission" date="2019-12" db="EMBL/GenBank/DDBJ databases">
        <title>Nocardia macrotermitis sp. nov. and Nocardia aurantia sp. nov., isolated from the gut of the fungus growing-termite Macrotermes natalensis.</title>
        <authorList>
            <person name="Christine B."/>
            <person name="Rene B."/>
        </authorList>
    </citation>
    <scope>NUCLEOTIDE SEQUENCE [LARGE SCALE GENOMIC DNA]</scope>
    <source>
        <strain evidence="2 3">DSM 102126</strain>
    </source>
</reference>
<accession>A0A6I4VXZ4</accession>
<dbReference type="AlphaFoldDB" id="A0A6I4VXZ4"/>
<keyword evidence="3" id="KW-1185">Reference proteome</keyword>
<protein>
    <recommendedName>
        <fullName evidence="1">DUF5753 domain-containing protein</fullName>
    </recommendedName>
</protein>
<evidence type="ECO:0000259" key="1">
    <source>
        <dbReference type="Pfam" id="PF19054"/>
    </source>
</evidence>
<name>A0A6I4VXZ4_9ACTN</name>
<dbReference type="InterPro" id="IPR043917">
    <property type="entry name" value="DUF5753"/>
</dbReference>
<evidence type="ECO:0000313" key="2">
    <source>
        <dbReference type="EMBL" id="MXQ62817.1"/>
    </source>
</evidence>
<dbReference type="Proteomes" id="UP000431901">
    <property type="component" value="Unassembled WGS sequence"/>
</dbReference>
<dbReference type="Pfam" id="PF19054">
    <property type="entry name" value="DUF5753"/>
    <property type="match status" value="1"/>
</dbReference>
<dbReference type="RefSeq" id="WP_161101054.1">
    <property type="nucleotide sequence ID" value="NZ_JBHLYI010000002.1"/>
</dbReference>
<comment type="caution">
    <text evidence="2">The sequence shown here is derived from an EMBL/GenBank/DDBJ whole genome shotgun (WGS) entry which is preliminary data.</text>
</comment>